<protein>
    <submittedName>
        <fullName evidence="2">Unannotated protein</fullName>
    </submittedName>
</protein>
<evidence type="ECO:0000313" key="2">
    <source>
        <dbReference type="EMBL" id="CAB4589996.1"/>
    </source>
</evidence>
<dbReference type="Gene3D" id="3.30.160.250">
    <property type="match status" value="1"/>
</dbReference>
<dbReference type="InterPro" id="IPR055811">
    <property type="entry name" value="DUF7387"/>
</dbReference>
<dbReference type="EMBL" id="CAEZSR010000223">
    <property type="protein sequence ID" value="CAB4589996.1"/>
    <property type="molecule type" value="Genomic_DNA"/>
</dbReference>
<dbReference type="InterPro" id="IPR035069">
    <property type="entry name" value="TTHA1013/TTHA0281-like"/>
</dbReference>
<evidence type="ECO:0000256" key="1">
    <source>
        <dbReference type="SAM" id="MobiDB-lite"/>
    </source>
</evidence>
<gene>
    <name evidence="2" type="ORF">UFOPK1493_03690</name>
</gene>
<name>A0A6J6FLU0_9ZZZZ</name>
<reference evidence="2" key="1">
    <citation type="submission" date="2020-05" db="EMBL/GenBank/DDBJ databases">
        <authorList>
            <person name="Chiriac C."/>
            <person name="Salcher M."/>
            <person name="Ghai R."/>
            <person name="Kavagutti S V."/>
        </authorList>
    </citation>
    <scope>NUCLEOTIDE SEQUENCE</scope>
</reference>
<feature type="region of interest" description="Disordered" evidence="1">
    <location>
        <begin position="1"/>
        <end position="21"/>
    </location>
</feature>
<proteinExistence type="predicted"/>
<dbReference type="Pfam" id="PF24113">
    <property type="entry name" value="DUF7387"/>
    <property type="match status" value="1"/>
</dbReference>
<dbReference type="AlphaFoldDB" id="A0A6J6FLU0"/>
<dbReference type="SUPFAM" id="SSF143100">
    <property type="entry name" value="TTHA1013/TTHA0281-like"/>
    <property type="match status" value="1"/>
</dbReference>
<sequence>MAPRLVVDPGSRGTPADPATIAIERDDRLDVLMSATEDAVELTAVLWAAPEGGFSALNPETGTTSEGETQAEALSNLAEATALYLEEFPLPRGERPVVTTFHIADVA</sequence>
<accession>A0A6J6FLU0</accession>
<organism evidence="2">
    <name type="scientific">freshwater metagenome</name>
    <dbReference type="NCBI Taxonomy" id="449393"/>
    <lineage>
        <taxon>unclassified sequences</taxon>
        <taxon>metagenomes</taxon>
        <taxon>ecological metagenomes</taxon>
    </lineage>
</organism>